<comment type="similarity">
    <text evidence="1">Belongs to the Fur family.</text>
</comment>
<feature type="binding site" evidence="7">
    <location>
        <position position="99"/>
    </location>
    <ligand>
        <name>Zn(2+)</name>
        <dbReference type="ChEBI" id="CHEBI:29105"/>
    </ligand>
</feature>
<evidence type="ECO:0000256" key="4">
    <source>
        <dbReference type="ARBA" id="ARBA00023015"/>
    </source>
</evidence>
<dbReference type="InterPro" id="IPR043135">
    <property type="entry name" value="Fur_C"/>
</dbReference>
<feature type="binding site" evidence="7">
    <location>
        <position position="139"/>
    </location>
    <ligand>
        <name>Zn(2+)</name>
        <dbReference type="ChEBI" id="CHEBI:29105"/>
    </ligand>
</feature>
<keyword evidence="2" id="KW-0678">Repressor</keyword>
<dbReference type="InterPro" id="IPR036388">
    <property type="entry name" value="WH-like_DNA-bd_sf"/>
</dbReference>
<dbReference type="AlphaFoldDB" id="A0A4P6HLB1"/>
<evidence type="ECO:0000256" key="3">
    <source>
        <dbReference type="ARBA" id="ARBA00022833"/>
    </source>
</evidence>
<dbReference type="Pfam" id="PF01475">
    <property type="entry name" value="FUR"/>
    <property type="match status" value="1"/>
</dbReference>
<reference evidence="8 9" key="1">
    <citation type="submission" date="2018-02" db="EMBL/GenBank/DDBJ databases">
        <title>Genome sequence of Desulfovibrio carbinolicus DSM 3852.</title>
        <authorList>
            <person name="Wilbanks E."/>
            <person name="Skennerton C.T."/>
            <person name="Orphan V.J."/>
        </authorList>
    </citation>
    <scope>NUCLEOTIDE SEQUENCE [LARGE SCALE GENOMIC DNA]</scope>
    <source>
        <strain evidence="8 9">DSM 3852</strain>
    </source>
</reference>
<evidence type="ECO:0000256" key="7">
    <source>
        <dbReference type="PIRSR" id="PIRSR602481-1"/>
    </source>
</evidence>
<dbReference type="GO" id="GO:0008270">
    <property type="term" value="F:zinc ion binding"/>
    <property type="evidence" value="ECO:0007669"/>
    <property type="project" value="TreeGrafter"/>
</dbReference>
<keyword evidence="4" id="KW-0805">Transcription regulation</keyword>
<name>A0A4P6HLB1_9BACT</name>
<keyword evidence="6" id="KW-0804">Transcription</keyword>
<dbReference type="PANTHER" id="PTHR33202:SF7">
    <property type="entry name" value="FERRIC UPTAKE REGULATION PROTEIN"/>
    <property type="match status" value="1"/>
</dbReference>
<sequence>MDAALHESSSRMLARAGIGATPLRLAVVGAMAGAGRALPAGDILALVRRLRPANRVTLYRILDLLVEKGLARRHSAGDRAQRYCLEPGTAGAPHGHAYCVRCGAMQCLPQGAGLADVAALGAGLAMDVLAVEVRIDGVCAACRESKSRPSGAAVDGDPGNS</sequence>
<keyword evidence="7" id="KW-0479">Metal-binding</keyword>
<dbReference type="GO" id="GO:0003700">
    <property type="term" value="F:DNA-binding transcription factor activity"/>
    <property type="evidence" value="ECO:0007669"/>
    <property type="project" value="InterPro"/>
</dbReference>
<organism evidence="8 9">
    <name type="scientific">Solidesulfovibrio carbinolicus</name>
    <dbReference type="NCBI Taxonomy" id="296842"/>
    <lineage>
        <taxon>Bacteria</taxon>
        <taxon>Pseudomonadati</taxon>
        <taxon>Thermodesulfobacteriota</taxon>
        <taxon>Desulfovibrionia</taxon>
        <taxon>Desulfovibrionales</taxon>
        <taxon>Desulfovibrionaceae</taxon>
        <taxon>Solidesulfovibrio</taxon>
    </lineage>
</organism>
<proteinExistence type="inferred from homology"/>
<evidence type="ECO:0000256" key="5">
    <source>
        <dbReference type="ARBA" id="ARBA00023125"/>
    </source>
</evidence>
<feature type="binding site" evidence="7">
    <location>
        <position position="102"/>
    </location>
    <ligand>
        <name>Zn(2+)</name>
        <dbReference type="ChEBI" id="CHEBI:29105"/>
    </ligand>
</feature>
<dbReference type="RefSeq" id="WP_129353057.1">
    <property type="nucleotide sequence ID" value="NZ_CP026538.1"/>
</dbReference>
<keyword evidence="5" id="KW-0238">DNA-binding</keyword>
<accession>A0A4P6HLB1</accession>
<dbReference type="InterPro" id="IPR002481">
    <property type="entry name" value="FUR"/>
</dbReference>
<protein>
    <submittedName>
        <fullName evidence="8">Transcriptional repressor</fullName>
    </submittedName>
</protein>
<gene>
    <name evidence="8" type="ORF">C3Y92_12415</name>
</gene>
<evidence type="ECO:0000256" key="2">
    <source>
        <dbReference type="ARBA" id="ARBA00022491"/>
    </source>
</evidence>
<dbReference type="Gene3D" id="1.10.10.10">
    <property type="entry name" value="Winged helix-like DNA-binding domain superfamily/Winged helix DNA-binding domain"/>
    <property type="match status" value="1"/>
</dbReference>
<dbReference type="GO" id="GO:0045892">
    <property type="term" value="P:negative regulation of DNA-templated transcription"/>
    <property type="evidence" value="ECO:0007669"/>
    <property type="project" value="TreeGrafter"/>
</dbReference>
<keyword evidence="9" id="KW-1185">Reference proteome</keyword>
<keyword evidence="3 7" id="KW-0862">Zinc</keyword>
<dbReference type="Gene3D" id="3.30.1490.190">
    <property type="match status" value="1"/>
</dbReference>
<dbReference type="InterPro" id="IPR036390">
    <property type="entry name" value="WH_DNA-bd_sf"/>
</dbReference>
<evidence type="ECO:0000256" key="1">
    <source>
        <dbReference type="ARBA" id="ARBA00007957"/>
    </source>
</evidence>
<dbReference type="GO" id="GO:0000976">
    <property type="term" value="F:transcription cis-regulatory region binding"/>
    <property type="evidence" value="ECO:0007669"/>
    <property type="project" value="TreeGrafter"/>
</dbReference>
<evidence type="ECO:0000313" key="8">
    <source>
        <dbReference type="EMBL" id="QAZ67983.1"/>
    </source>
</evidence>
<comment type="cofactor">
    <cofactor evidence="7">
        <name>Zn(2+)</name>
        <dbReference type="ChEBI" id="CHEBI:29105"/>
    </cofactor>
    <text evidence="7">Binds 1 zinc ion per subunit.</text>
</comment>
<evidence type="ECO:0000313" key="9">
    <source>
        <dbReference type="Proteomes" id="UP000293296"/>
    </source>
</evidence>
<dbReference type="Proteomes" id="UP000293296">
    <property type="component" value="Chromosome"/>
</dbReference>
<dbReference type="PANTHER" id="PTHR33202">
    <property type="entry name" value="ZINC UPTAKE REGULATION PROTEIN"/>
    <property type="match status" value="1"/>
</dbReference>
<dbReference type="GO" id="GO:1900376">
    <property type="term" value="P:regulation of secondary metabolite biosynthetic process"/>
    <property type="evidence" value="ECO:0007669"/>
    <property type="project" value="TreeGrafter"/>
</dbReference>
<feature type="binding site" evidence="7">
    <location>
        <position position="142"/>
    </location>
    <ligand>
        <name>Zn(2+)</name>
        <dbReference type="ChEBI" id="CHEBI:29105"/>
    </ligand>
</feature>
<dbReference type="EMBL" id="CP026538">
    <property type="protein sequence ID" value="QAZ67983.1"/>
    <property type="molecule type" value="Genomic_DNA"/>
</dbReference>
<dbReference type="SUPFAM" id="SSF46785">
    <property type="entry name" value="Winged helix' DNA-binding domain"/>
    <property type="match status" value="1"/>
</dbReference>
<evidence type="ECO:0000256" key="6">
    <source>
        <dbReference type="ARBA" id="ARBA00023163"/>
    </source>
</evidence>
<dbReference type="KEGG" id="dcb:C3Y92_12415"/>
<dbReference type="OrthoDB" id="8659436at2"/>